<organism evidence="1 2">
    <name type="scientific">Paragemmobacter kunshanensis</name>
    <dbReference type="NCBI Taxonomy" id="2583234"/>
    <lineage>
        <taxon>Bacteria</taxon>
        <taxon>Pseudomonadati</taxon>
        <taxon>Pseudomonadota</taxon>
        <taxon>Alphaproteobacteria</taxon>
        <taxon>Rhodobacterales</taxon>
        <taxon>Paracoccaceae</taxon>
        <taxon>Paragemmobacter</taxon>
    </lineage>
</organism>
<evidence type="ECO:0000313" key="1">
    <source>
        <dbReference type="EMBL" id="NGQ93448.1"/>
    </source>
</evidence>
<dbReference type="EMBL" id="JAALFE010000061">
    <property type="protein sequence ID" value="NGQ93448.1"/>
    <property type="molecule type" value="Genomic_DNA"/>
</dbReference>
<proteinExistence type="predicted"/>
<sequence length="59" mass="6006">MDWVLVLIGAADQGVSLATAQFETKELCEAAAAWLRGNVDVNGSPAIAGICFPATAAAE</sequence>
<dbReference type="Proteomes" id="UP000474758">
    <property type="component" value="Unassembled WGS sequence"/>
</dbReference>
<dbReference type="AlphaFoldDB" id="A0A6M1TYS7"/>
<protein>
    <submittedName>
        <fullName evidence="1">Uncharacterized protein</fullName>
    </submittedName>
</protein>
<evidence type="ECO:0000313" key="2">
    <source>
        <dbReference type="Proteomes" id="UP000474758"/>
    </source>
</evidence>
<name>A0A6M1TYS7_9RHOB</name>
<accession>A0A6M1TYS7</accession>
<keyword evidence="2" id="KW-1185">Reference proteome</keyword>
<dbReference type="RefSeq" id="WP_165054566.1">
    <property type="nucleotide sequence ID" value="NZ_JAALFE010000061.1"/>
</dbReference>
<reference evidence="1 2" key="1">
    <citation type="submission" date="2020-02" db="EMBL/GenBank/DDBJ databases">
        <title>Rhodobacter translucens sp. nov., a novel bacterium isolated from activated sludge.</title>
        <authorList>
            <person name="Liu J."/>
        </authorList>
    </citation>
    <scope>NUCLEOTIDE SEQUENCE [LARGE SCALE GENOMIC DNA]</scope>
    <source>
        <strain evidence="1 2">HX-7-19</strain>
    </source>
</reference>
<gene>
    <name evidence="1" type="ORF">G5V65_21485</name>
</gene>
<comment type="caution">
    <text evidence="1">The sequence shown here is derived from an EMBL/GenBank/DDBJ whole genome shotgun (WGS) entry which is preliminary data.</text>
</comment>